<dbReference type="GO" id="GO:0016788">
    <property type="term" value="F:hydrolase activity, acting on ester bonds"/>
    <property type="evidence" value="ECO:0007669"/>
    <property type="project" value="InterPro"/>
</dbReference>
<organism evidence="1 2">
    <name type="scientific">Aeromicrobium endophyticum</name>
    <dbReference type="NCBI Taxonomy" id="2292704"/>
    <lineage>
        <taxon>Bacteria</taxon>
        <taxon>Bacillati</taxon>
        <taxon>Actinomycetota</taxon>
        <taxon>Actinomycetes</taxon>
        <taxon>Propionibacteriales</taxon>
        <taxon>Nocardioidaceae</taxon>
        <taxon>Aeromicrobium</taxon>
    </lineage>
</organism>
<dbReference type="InterPro" id="IPR001087">
    <property type="entry name" value="GDSL"/>
</dbReference>
<protein>
    <submittedName>
        <fullName evidence="1">Uncharacterized protein</fullName>
    </submittedName>
</protein>
<gene>
    <name evidence="1" type="ORF">DX116_00775</name>
</gene>
<dbReference type="SUPFAM" id="SSF52266">
    <property type="entry name" value="SGNH hydrolase"/>
    <property type="match status" value="1"/>
</dbReference>
<dbReference type="OrthoDB" id="5292073at2"/>
<proteinExistence type="predicted"/>
<evidence type="ECO:0000313" key="2">
    <source>
        <dbReference type="Proteomes" id="UP000265581"/>
    </source>
</evidence>
<dbReference type="RefSeq" id="WP_119702348.1">
    <property type="nucleotide sequence ID" value="NZ_JBHSOI010000001.1"/>
</dbReference>
<accession>A0A371P8J6</accession>
<comment type="caution">
    <text evidence="1">The sequence shown here is derived from an EMBL/GenBank/DDBJ whole genome shotgun (WGS) entry which is preliminary data.</text>
</comment>
<keyword evidence="2" id="KW-1185">Reference proteome</keyword>
<dbReference type="AlphaFoldDB" id="A0A371P8J6"/>
<sequence>MIAPLGPIVVPTPIDDVITFGDSWSSANHVFGSSPGGAWPQILAQKLGSTQTADTDGGENYARGGAWVVPIEAYYSSESPTPVSQQIDHYVTKHRTFDADDLVTLWVGGNDLFAYSGSGESDTTPFYRGTQTPAQLNKLTSDMSVVAATEVDALKRVLSVRARSRCSTWSTSASRPTTRA</sequence>
<dbReference type="Gene3D" id="3.40.50.1110">
    <property type="entry name" value="SGNH hydrolase"/>
    <property type="match status" value="1"/>
</dbReference>
<reference evidence="1 2" key="1">
    <citation type="submission" date="2018-08" db="EMBL/GenBank/DDBJ databases">
        <title>Aeromicrobium sp. M2KJ-4, whole genome shotgun sequence.</title>
        <authorList>
            <person name="Tuo L."/>
        </authorList>
    </citation>
    <scope>NUCLEOTIDE SEQUENCE [LARGE SCALE GENOMIC DNA]</scope>
    <source>
        <strain evidence="1 2">M2KJ-4</strain>
    </source>
</reference>
<evidence type="ECO:0000313" key="1">
    <source>
        <dbReference type="EMBL" id="REK72215.1"/>
    </source>
</evidence>
<dbReference type="InterPro" id="IPR036514">
    <property type="entry name" value="SGNH_hydro_sf"/>
</dbReference>
<name>A0A371P8J6_9ACTN</name>
<dbReference type="Pfam" id="PF00657">
    <property type="entry name" value="Lipase_GDSL"/>
    <property type="match status" value="1"/>
</dbReference>
<dbReference type="Proteomes" id="UP000265581">
    <property type="component" value="Unassembled WGS sequence"/>
</dbReference>
<dbReference type="EMBL" id="QUBR01000001">
    <property type="protein sequence ID" value="REK72215.1"/>
    <property type="molecule type" value="Genomic_DNA"/>
</dbReference>